<protein>
    <submittedName>
        <fullName evidence="1">Uncharacterized protein</fullName>
    </submittedName>
</protein>
<comment type="caution">
    <text evidence="1">The sequence shown here is derived from an EMBL/GenBank/DDBJ whole genome shotgun (WGS) entry which is preliminary data.</text>
</comment>
<dbReference type="AlphaFoldDB" id="A0AAV7I7Z3"/>
<evidence type="ECO:0000313" key="2">
    <source>
        <dbReference type="Proteomes" id="UP000826195"/>
    </source>
</evidence>
<reference evidence="1 2" key="1">
    <citation type="journal article" date="2021" name="J. Hered.">
        <title>A chromosome-level genome assembly of the parasitoid wasp, Cotesia glomerata (Hymenoptera: Braconidae).</title>
        <authorList>
            <person name="Pinto B.J."/>
            <person name="Weis J.J."/>
            <person name="Gamble T."/>
            <person name="Ode P.J."/>
            <person name="Paul R."/>
            <person name="Zaspel J.M."/>
        </authorList>
    </citation>
    <scope>NUCLEOTIDE SEQUENCE [LARGE SCALE GENOMIC DNA]</scope>
    <source>
        <strain evidence="1">CgM1</strain>
    </source>
</reference>
<accession>A0AAV7I7Z3</accession>
<sequence length="160" mass="17948">MGTGLPEAEHRNTEKLLYLCIHFSDGTVANGALGRTLLVHRVPPVYLAQSAFHLRKWTDGKAILVHCLYSCVCLRSKPAKERGQDSIMHVGLCVQTRLNFLYQDLPSHSLYFPPFSSTDLPLFYDKKTVKVRTLRIDITFSEGRAIYAISQLNGVSGPLK</sequence>
<gene>
    <name evidence="1" type="ORF">KQX54_007312</name>
</gene>
<evidence type="ECO:0000313" key="1">
    <source>
        <dbReference type="EMBL" id="KAH0546226.1"/>
    </source>
</evidence>
<dbReference type="EMBL" id="JAHXZJ010002237">
    <property type="protein sequence ID" value="KAH0546226.1"/>
    <property type="molecule type" value="Genomic_DNA"/>
</dbReference>
<dbReference type="Proteomes" id="UP000826195">
    <property type="component" value="Unassembled WGS sequence"/>
</dbReference>
<name>A0AAV7I7Z3_COTGL</name>
<keyword evidence="2" id="KW-1185">Reference proteome</keyword>
<proteinExistence type="predicted"/>
<organism evidence="1 2">
    <name type="scientific">Cotesia glomerata</name>
    <name type="common">Lepidopteran parasitic wasp</name>
    <name type="synonym">Apanteles glomeratus</name>
    <dbReference type="NCBI Taxonomy" id="32391"/>
    <lineage>
        <taxon>Eukaryota</taxon>
        <taxon>Metazoa</taxon>
        <taxon>Ecdysozoa</taxon>
        <taxon>Arthropoda</taxon>
        <taxon>Hexapoda</taxon>
        <taxon>Insecta</taxon>
        <taxon>Pterygota</taxon>
        <taxon>Neoptera</taxon>
        <taxon>Endopterygota</taxon>
        <taxon>Hymenoptera</taxon>
        <taxon>Apocrita</taxon>
        <taxon>Ichneumonoidea</taxon>
        <taxon>Braconidae</taxon>
        <taxon>Microgastrinae</taxon>
        <taxon>Cotesia</taxon>
    </lineage>
</organism>